<keyword evidence="1" id="KW-0812">Transmembrane</keyword>
<dbReference type="Proteomes" id="UP000177565">
    <property type="component" value="Unassembled WGS sequence"/>
</dbReference>
<keyword evidence="1" id="KW-0472">Membrane</keyword>
<reference evidence="2 3" key="1">
    <citation type="journal article" date="2016" name="Nat. Commun.">
        <title>Thousands of microbial genomes shed light on interconnected biogeochemical processes in an aquifer system.</title>
        <authorList>
            <person name="Anantharaman K."/>
            <person name="Brown C.T."/>
            <person name="Hug L.A."/>
            <person name="Sharon I."/>
            <person name="Castelle C.J."/>
            <person name="Probst A.J."/>
            <person name="Thomas B.C."/>
            <person name="Singh A."/>
            <person name="Wilkins M.J."/>
            <person name="Karaoz U."/>
            <person name="Brodie E.L."/>
            <person name="Williams K.H."/>
            <person name="Hubbard S.S."/>
            <person name="Banfield J.F."/>
        </authorList>
    </citation>
    <scope>NUCLEOTIDE SEQUENCE [LARGE SCALE GENOMIC DNA]</scope>
</reference>
<accession>A0A1G2MRK4</accession>
<comment type="caution">
    <text evidence="2">The sequence shown here is derived from an EMBL/GenBank/DDBJ whole genome shotgun (WGS) entry which is preliminary data.</text>
</comment>
<protein>
    <recommendedName>
        <fullName evidence="4">Type II secretion system protein J</fullName>
    </recommendedName>
</protein>
<dbReference type="EMBL" id="MHRQ01000021">
    <property type="protein sequence ID" value="OHA26374.1"/>
    <property type="molecule type" value="Genomic_DNA"/>
</dbReference>
<feature type="transmembrane region" description="Helical" evidence="1">
    <location>
        <begin position="30"/>
        <end position="52"/>
    </location>
</feature>
<organism evidence="2 3">
    <name type="scientific">Candidatus Taylorbacteria bacterium RIFCSPHIGHO2_02_FULL_46_13</name>
    <dbReference type="NCBI Taxonomy" id="1802312"/>
    <lineage>
        <taxon>Bacteria</taxon>
        <taxon>Candidatus Tayloriibacteriota</taxon>
    </lineage>
</organism>
<dbReference type="PROSITE" id="PS00409">
    <property type="entry name" value="PROKAR_NTER_METHYL"/>
    <property type="match status" value="1"/>
</dbReference>
<evidence type="ECO:0000256" key="1">
    <source>
        <dbReference type="SAM" id="Phobius"/>
    </source>
</evidence>
<evidence type="ECO:0008006" key="4">
    <source>
        <dbReference type="Google" id="ProtNLM"/>
    </source>
</evidence>
<keyword evidence="1" id="KW-1133">Transmembrane helix</keyword>
<proteinExistence type="predicted"/>
<dbReference type="STRING" id="1802312.A3C06_01585"/>
<gene>
    <name evidence="2" type="ORF">A3C06_01585</name>
</gene>
<sequence length="227" mass="24601">MQLIKGTKGFIQHHFLRATKSGAGFSTVEMLVAVALFTMVVLMSIASMITMIDANQKARSVKVVVDNLHFVIEEIARDLRLGSKYYCASAPTSASMNATRDCPYNNNSGGGGDNLVAFRDRNSQALFYWYDASGNNNNGCIKKKAPGTLWTNYSDTGSGYTCITSSDVKINFVRFYVYNTAAPSSGNLAAQPFVIVAIKGTVGTKVSTQTSFSIMTSLSQRIPHDAE</sequence>
<name>A0A1G2MRK4_9BACT</name>
<dbReference type="InterPro" id="IPR012902">
    <property type="entry name" value="N_methyl_site"/>
</dbReference>
<dbReference type="AlphaFoldDB" id="A0A1G2MRK4"/>
<evidence type="ECO:0000313" key="2">
    <source>
        <dbReference type="EMBL" id="OHA26374.1"/>
    </source>
</evidence>
<evidence type="ECO:0000313" key="3">
    <source>
        <dbReference type="Proteomes" id="UP000177565"/>
    </source>
</evidence>